<comment type="caution">
    <text evidence="2">The sequence shown here is derived from an EMBL/GenBank/DDBJ whole genome shotgun (WGS) entry which is preliminary data.</text>
</comment>
<accession>A0A317T240</accession>
<evidence type="ECO:0000313" key="3">
    <source>
        <dbReference type="Proteomes" id="UP000246991"/>
    </source>
</evidence>
<gene>
    <name evidence="2" type="ORF">C7212DRAFT_306747</name>
</gene>
<proteinExistence type="predicted"/>
<organism evidence="2 3">
    <name type="scientific">Tuber magnatum</name>
    <name type="common">white Piedmont truffle</name>
    <dbReference type="NCBI Taxonomy" id="42249"/>
    <lineage>
        <taxon>Eukaryota</taxon>
        <taxon>Fungi</taxon>
        <taxon>Dikarya</taxon>
        <taxon>Ascomycota</taxon>
        <taxon>Pezizomycotina</taxon>
        <taxon>Pezizomycetes</taxon>
        <taxon>Pezizales</taxon>
        <taxon>Tuberaceae</taxon>
        <taxon>Tuber</taxon>
    </lineage>
</organism>
<dbReference type="AlphaFoldDB" id="A0A317T240"/>
<dbReference type="Proteomes" id="UP000246991">
    <property type="component" value="Unassembled WGS sequence"/>
</dbReference>
<dbReference type="EMBL" id="PYWC01000001">
    <property type="protein sequence ID" value="PWW80762.1"/>
    <property type="molecule type" value="Genomic_DNA"/>
</dbReference>
<feature type="non-terminal residue" evidence="2">
    <location>
        <position position="76"/>
    </location>
</feature>
<keyword evidence="3" id="KW-1185">Reference proteome</keyword>
<name>A0A317T240_9PEZI</name>
<evidence type="ECO:0000313" key="2">
    <source>
        <dbReference type="EMBL" id="PWW80762.1"/>
    </source>
</evidence>
<protein>
    <submittedName>
        <fullName evidence="2">Uncharacterized protein</fullName>
    </submittedName>
</protein>
<sequence>MRVGKEKWKTGGRGEREDGGTEGRLKENKLEGERWEVESERRGKIGWKVNISSGKKEGIRRWEEEREERERNWIVG</sequence>
<reference evidence="2 3" key="1">
    <citation type="submission" date="2018-03" db="EMBL/GenBank/DDBJ databases">
        <title>Genomes of Pezizomycetes fungi and the evolution of truffles.</title>
        <authorList>
            <person name="Murat C."/>
            <person name="Payen T."/>
            <person name="Noel B."/>
            <person name="Kuo A."/>
            <person name="Martin F.M."/>
        </authorList>
    </citation>
    <scope>NUCLEOTIDE SEQUENCE [LARGE SCALE GENOMIC DNA]</scope>
    <source>
        <strain evidence="2">091103-1</strain>
    </source>
</reference>
<evidence type="ECO:0000256" key="1">
    <source>
        <dbReference type="SAM" id="MobiDB-lite"/>
    </source>
</evidence>
<feature type="region of interest" description="Disordered" evidence="1">
    <location>
        <begin position="1"/>
        <end position="27"/>
    </location>
</feature>